<dbReference type="GO" id="GO:0005506">
    <property type="term" value="F:iron ion binding"/>
    <property type="evidence" value="ECO:0007669"/>
    <property type="project" value="InterPro"/>
</dbReference>
<dbReference type="PANTHER" id="PTHR24291">
    <property type="entry name" value="CYTOCHROME P450 FAMILY 4"/>
    <property type="match status" value="1"/>
</dbReference>
<evidence type="ECO:0000256" key="1">
    <source>
        <dbReference type="ARBA" id="ARBA00001971"/>
    </source>
</evidence>
<evidence type="ECO:0000256" key="6">
    <source>
        <dbReference type="ARBA" id="ARBA00022723"/>
    </source>
</evidence>
<sequence>MLTLALFCITFALCWTWWHRNTKSELEPPAHPKALPLIGHAHLLMGSSISLWNTVKEMAHNSLRAGGVTTIYIGPRTAYVLTDPEDSLTVANACLQKDIIYEFAKPWLGEGLLTGKESIWKRHRKLLNPAFSQLVLDGFQRVFNSQARRLVKDLEVEVGKGPFNHLVYLRSNALETICLTTMGVDFGKKSVLNSQYEHAIDQIFSIMIERFQKFWLHSDFMYGWSFLKKKEDQCIKILHNMSNKVLQARKEAYLNNKKNGLESPSGTKFKAFLDLLLELSIETGTLNELEIREEVDTMIAAGHETTANVLMLTLVLIGSYPKVQERIFEELHHVFGGDDTDVTKQDLSRLVYLEAVLKESMRIYPIVPVTVRILDKDVKLKNYTLMSGRTCFVIIYGIHRHPMWGDDAEEFKPERWLDTTTLPSCPTAFAAFNMGRRVCIGKSFAFMSMKTTLAHVLRHYRVKGDHTKMEMKLDVVLKSVYGHHISLGRRT</sequence>
<dbReference type="InterPro" id="IPR050196">
    <property type="entry name" value="Cytochrome_P450_Monoox"/>
</dbReference>
<feature type="signal peptide" evidence="13">
    <location>
        <begin position="1"/>
        <end position="16"/>
    </location>
</feature>
<dbReference type="GO" id="GO:0016705">
    <property type="term" value="F:oxidoreductase activity, acting on paired donors, with incorporation or reduction of molecular oxygen"/>
    <property type="evidence" value="ECO:0007669"/>
    <property type="project" value="InterPro"/>
</dbReference>
<evidence type="ECO:0000256" key="7">
    <source>
        <dbReference type="ARBA" id="ARBA00022824"/>
    </source>
</evidence>
<dbReference type="GO" id="GO:0020037">
    <property type="term" value="F:heme binding"/>
    <property type="evidence" value="ECO:0007669"/>
    <property type="project" value="InterPro"/>
</dbReference>
<dbReference type="GO" id="GO:0004497">
    <property type="term" value="F:monooxygenase activity"/>
    <property type="evidence" value="ECO:0007669"/>
    <property type="project" value="UniProtKB-KW"/>
</dbReference>
<keyword evidence="10 12" id="KW-0408">Iron</keyword>
<comment type="subcellular location">
    <subcellularLocation>
        <location evidence="3">Endoplasmic reticulum membrane</location>
        <topology evidence="3">Peripheral membrane protein</topology>
    </subcellularLocation>
    <subcellularLocation>
        <location evidence="2">Microsome membrane</location>
        <topology evidence="2">Peripheral membrane protein</topology>
    </subcellularLocation>
</comment>
<keyword evidence="12" id="KW-0503">Monooxygenase</keyword>
<evidence type="ECO:0000256" key="9">
    <source>
        <dbReference type="ARBA" id="ARBA00023002"/>
    </source>
</evidence>
<dbReference type="GO" id="GO:0005789">
    <property type="term" value="C:endoplasmic reticulum membrane"/>
    <property type="evidence" value="ECO:0007669"/>
    <property type="project" value="UniProtKB-SubCell"/>
</dbReference>
<keyword evidence="6 12" id="KW-0479">Metal-binding</keyword>
<organism evidence="14 15">
    <name type="scientific">Parnassius apollo</name>
    <name type="common">Apollo butterfly</name>
    <name type="synonym">Papilio apollo</name>
    <dbReference type="NCBI Taxonomy" id="110799"/>
    <lineage>
        <taxon>Eukaryota</taxon>
        <taxon>Metazoa</taxon>
        <taxon>Ecdysozoa</taxon>
        <taxon>Arthropoda</taxon>
        <taxon>Hexapoda</taxon>
        <taxon>Insecta</taxon>
        <taxon>Pterygota</taxon>
        <taxon>Neoptera</taxon>
        <taxon>Endopterygota</taxon>
        <taxon>Lepidoptera</taxon>
        <taxon>Glossata</taxon>
        <taxon>Ditrysia</taxon>
        <taxon>Papilionoidea</taxon>
        <taxon>Papilionidae</taxon>
        <taxon>Parnassiinae</taxon>
        <taxon>Parnassini</taxon>
        <taxon>Parnassius</taxon>
        <taxon>Parnassius</taxon>
    </lineage>
</organism>
<protein>
    <submittedName>
        <fullName evidence="14">(apollo) hypothetical protein</fullName>
    </submittedName>
</protein>
<feature type="chain" id="PRO_5035856638" evidence="13">
    <location>
        <begin position="17"/>
        <end position="491"/>
    </location>
</feature>
<gene>
    <name evidence="14" type="ORF">PAPOLLO_LOCUS16096</name>
</gene>
<dbReference type="AlphaFoldDB" id="A0A8S3XBC6"/>
<evidence type="ECO:0000256" key="2">
    <source>
        <dbReference type="ARBA" id="ARBA00004174"/>
    </source>
</evidence>
<evidence type="ECO:0000256" key="4">
    <source>
        <dbReference type="ARBA" id="ARBA00010617"/>
    </source>
</evidence>
<keyword evidence="13" id="KW-0732">Signal</keyword>
<comment type="cofactor">
    <cofactor evidence="1">
        <name>heme</name>
        <dbReference type="ChEBI" id="CHEBI:30413"/>
    </cofactor>
</comment>
<reference evidence="14" key="1">
    <citation type="submission" date="2021-04" db="EMBL/GenBank/DDBJ databases">
        <authorList>
            <person name="Tunstrom K."/>
        </authorList>
    </citation>
    <scope>NUCLEOTIDE SEQUENCE</scope>
</reference>
<comment type="similarity">
    <text evidence="4 12">Belongs to the cytochrome P450 family.</text>
</comment>
<dbReference type="Pfam" id="PF00067">
    <property type="entry name" value="p450"/>
    <property type="match status" value="1"/>
</dbReference>
<evidence type="ECO:0000313" key="14">
    <source>
        <dbReference type="EMBL" id="CAG5014164.1"/>
    </source>
</evidence>
<keyword evidence="5 12" id="KW-0349">Heme</keyword>
<dbReference type="CDD" id="cd20628">
    <property type="entry name" value="CYP4"/>
    <property type="match status" value="1"/>
</dbReference>
<keyword evidence="11" id="KW-0472">Membrane</keyword>
<evidence type="ECO:0000256" key="10">
    <source>
        <dbReference type="ARBA" id="ARBA00023004"/>
    </source>
</evidence>
<keyword evidence="15" id="KW-1185">Reference proteome</keyword>
<keyword evidence="9 12" id="KW-0560">Oxidoreductase</keyword>
<dbReference type="OrthoDB" id="1372046at2759"/>
<keyword evidence="8" id="KW-0492">Microsome</keyword>
<evidence type="ECO:0000256" key="5">
    <source>
        <dbReference type="ARBA" id="ARBA00022617"/>
    </source>
</evidence>
<evidence type="ECO:0000256" key="8">
    <source>
        <dbReference type="ARBA" id="ARBA00022848"/>
    </source>
</evidence>
<dbReference type="InterPro" id="IPR001128">
    <property type="entry name" value="Cyt_P450"/>
</dbReference>
<evidence type="ECO:0000313" key="15">
    <source>
        <dbReference type="Proteomes" id="UP000691718"/>
    </source>
</evidence>
<evidence type="ECO:0000256" key="13">
    <source>
        <dbReference type="SAM" id="SignalP"/>
    </source>
</evidence>
<evidence type="ECO:0000256" key="12">
    <source>
        <dbReference type="RuleBase" id="RU000461"/>
    </source>
</evidence>
<proteinExistence type="inferred from homology"/>
<dbReference type="Proteomes" id="UP000691718">
    <property type="component" value="Unassembled WGS sequence"/>
</dbReference>
<accession>A0A8S3XBC6</accession>
<dbReference type="PROSITE" id="PS00086">
    <property type="entry name" value="CYTOCHROME_P450"/>
    <property type="match status" value="1"/>
</dbReference>
<dbReference type="InterPro" id="IPR017972">
    <property type="entry name" value="Cyt_P450_CS"/>
</dbReference>
<evidence type="ECO:0000256" key="3">
    <source>
        <dbReference type="ARBA" id="ARBA00004406"/>
    </source>
</evidence>
<name>A0A8S3XBC6_PARAO</name>
<dbReference type="EMBL" id="CAJQZP010001060">
    <property type="protein sequence ID" value="CAG5014164.1"/>
    <property type="molecule type" value="Genomic_DNA"/>
</dbReference>
<comment type="caution">
    <text evidence="14">The sequence shown here is derived from an EMBL/GenBank/DDBJ whole genome shotgun (WGS) entry which is preliminary data.</text>
</comment>
<evidence type="ECO:0000256" key="11">
    <source>
        <dbReference type="ARBA" id="ARBA00023136"/>
    </source>
</evidence>
<dbReference type="PANTHER" id="PTHR24291:SF189">
    <property type="entry name" value="CYTOCHROME P450 4C3-RELATED"/>
    <property type="match status" value="1"/>
</dbReference>
<keyword evidence="7" id="KW-0256">Endoplasmic reticulum</keyword>